<comment type="caution">
    <text evidence="3">The sequence shown here is derived from an EMBL/GenBank/DDBJ whole genome shotgun (WGS) entry which is preliminary data.</text>
</comment>
<evidence type="ECO:0000256" key="2">
    <source>
        <dbReference type="ARBA" id="ARBA00023002"/>
    </source>
</evidence>
<evidence type="ECO:0000313" key="3">
    <source>
        <dbReference type="EMBL" id="OGI44804.1"/>
    </source>
</evidence>
<dbReference type="PRINTS" id="PR00081">
    <property type="entry name" value="GDHRDH"/>
</dbReference>
<dbReference type="Gene3D" id="3.40.50.720">
    <property type="entry name" value="NAD(P)-binding Rossmann-like Domain"/>
    <property type="match status" value="1"/>
</dbReference>
<reference evidence="3 4" key="1">
    <citation type="journal article" date="2016" name="Nat. Commun.">
        <title>Thousands of microbial genomes shed light on interconnected biogeochemical processes in an aquifer system.</title>
        <authorList>
            <person name="Anantharaman K."/>
            <person name="Brown C.T."/>
            <person name="Hug L.A."/>
            <person name="Sharon I."/>
            <person name="Castelle C.J."/>
            <person name="Probst A.J."/>
            <person name="Thomas B.C."/>
            <person name="Singh A."/>
            <person name="Wilkins M.J."/>
            <person name="Karaoz U."/>
            <person name="Brodie E.L."/>
            <person name="Williams K.H."/>
            <person name="Hubbard S.S."/>
            <person name="Banfield J.F."/>
        </authorList>
    </citation>
    <scope>NUCLEOTIDE SEQUENCE [LARGE SCALE GENOMIC DNA]</scope>
</reference>
<dbReference type="PANTHER" id="PTHR43639:SF1">
    <property type="entry name" value="SHORT-CHAIN DEHYDROGENASE_REDUCTASE FAMILY PROTEIN"/>
    <property type="match status" value="1"/>
</dbReference>
<proteinExistence type="inferred from homology"/>
<dbReference type="InterPro" id="IPR036291">
    <property type="entry name" value="NAD(P)-bd_dom_sf"/>
</dbReference>
<dbReference type="STRING" id="1817758.A2150_05995"/>
<dbReference type="SUPFAM" id="SSF51735">
    <property type="entry name" value="NAD(P)-binding Rossmann-fold domains"/>
    <property type="match status" value="1"/>
</dbReference>
<sequence length="244" mass="26425">MAGKVALVTGGVRRIGAAVCRALHAQGMNLVIHYRSSEKDAHALQAELHAIRPESVMLVRGDLLNAAKLGNLVYETVDSFERLDVLINNASSFYPTPVGEATEKQWDDLIGSNLKAPFFLSQAAAPHLKKTHGCIVNMVDIHAERPLRSYPVYCAAKAGLAMLTKSLARELAPEVRVNGVAPGTILWPEIDLDELTKQRIISRVPLKRSGDPDDIARTILFLVRDAGYITGQVIAVDGGRSVVG</sequence>
<dbReference type="Pfam" id="PF13561">
    <property type="entry name" value="adh_short_C2"/>
    <property type="match status" value="1"/>
</dbReference>
<dbReference type="EMBL" id="MFSS01000012">
    <property type="protein sequence ID" value="OGI44804.1"/>
    <property type="molecule type" value="Genomic_DNA"/>
</dbReference>
<dbReference type="InterPro" id="IPR020904">
    <property type="entry name" value="Sc_DH/Rdtase_CS"/>
</dbReference>
<evidence type="ECO:0000256" key="1">
    <source>
        <dbReference type="ARBA" id="ARBA00006484"/>
    </source>
</evidence>
<dbReference type="CDD" id="cd05357">
    <property type="entry name" value="PR_SDR_c"/>
    <property type="match status" value="1"/>
</dbReference>
<dbReference type="FunFam" id="3.40.50.720:FF:000084">
    <property type="entry name" value="Short-chain dehydrogenase reductase"/>
    <property type="match status" value="1"/>
</dbReference>
<dbReference type="PANTHER" id="PTHR43639">
    <property type="entry name" value="OXIDOREDUCTASE, SHORT-CHAIN DEHYDROGENASE/REDUCTASE FAMILY (AFU_ORTHOLOGUE AFUA_5G02870)"/>
    <property type="match status" value="1"/>
</dbReference>
<dbReference type="GO" id="GO:0016491">
    <property type="term" value="F:oxidoreductase activity"/>
    <property type="evidence" value="ECO:0007669"/>
    <property type="project" value="UniProtKB-KW"/>
</dbReference>
<dbReference type="NCBIfam" id="NF006598">
    <property type="entry name" value="PRK09135.1"/>
    <property type="match status" value="1"/>
</dbReference>
<evidence type="ECO:0000313" key="4">
    <source>
        <dbReference type="Proteomes" id="UP000177925"/>
    </source>
</evidence>
<gene>
    <name evidence="3" type="ORF">A2150_05995</name>
</gene>
<accession>A0A1F6TI63</accession>
<comment type="similarity">
    <text evidence="1">Belongs to the short-chain dehydrogenases/reductases (SDR) family.</text>
</comment>
<name>A0A1F6TI63_9PROT</name>
<protein>
    <submittedName>
        <fullName evidence="3">Pteridine reductase</fullName>
    </submittedName>
</protein>
<dbReference type="PROSITE" id="PS00061">
    <property type="entry name" value="ADH_SHORT"/>
    <property type="match status" value="1"/>
</dbReference>
<keyword evidence="2" id="KW-0560">Oxidoreductase</keyword>
<dbReference type="AlphaFoldDB" id="A0A1F6TI63"/>
<dbReference type="Proteomes" id="UP000177925">
    <property type="component" value="Unassembled WGS sequence"/>
</dbReference>
<dbReference type="PRINTS" id="PR00080">
    <property type="entry name" value="SDRFAMILY"/>
</dbReference>
<dbReference type="InterPro" id="IPR002347">
    <property type="entry name" value="SDR_fam"/>
</dbReference>
<organism evidence="3 4">
    <name type="scientific">Candidatus Muproteobacteria bacterium RBG_16_64_11</name>
    <dbReference type="NCBI Taxonomy" id="1817758"/>
    <lineage>
        <taxon>Bacteria</taxon>
        <taxon>Pseudomonadati</taxon>
        <taxon>Pseudomonadota</taxon>
        <taxon>Candidatus Muproteobacteria</taxon>
    </lineage>
</organism>